<feature type="region of interest" description="Disordered" evidence="1">
    <location>
        <begin position="109"/>
        <end position="143"/>
    </location>
</feature>
<dbReference type="Proteomes" id="UP000835052">
    <property type="component" value="Unassembled WGS sequence"/>
</dbReference>
<evidence type="ECO:0000313" key="3">
    <source>
        <dbReference type="Proteomes" id="UP000835052"/>
    </source>
</evidence>
<gene>
    <name evidence="2" type="ORF">CAUJ_LOCUS16172</name>
</gene>
<protein>
    <submittedName>
        <fullName evidence="2">Uncharacterized protein</fullName>
    </submittedName>
</protein>
<keyword evidence="3" id="KW-1185">Reference proteome</keyword>
<accession>A0A8S1HUB3</accession>
<name>A0A8S1HUB3_9PELO</name>
<evidence type="ECO:0000313" key="2">
    <source>
        <dbReference type="EMBL" id="CAD6200275.1"/>
    </source>
</evidence>
<organism evidence="2 3">
    <name type="scientific">Caenorhabditis auriculariae</name>
    <dbReference type="NCBI Taxonomy" id="2777116"/>
    <lineage>
        <taxon>Eukaryota</taxon>
        <taxon>Metazoa</taxon>
        <taxon>Ecdysozoa</taxon>
        <taxon>Nematoda</taxon>
        <taxon>Chromadorea</taxon>
        <taxon>Rhabditida</taxon>
        <taxon>Rhabditina</taxon>
        <taxon>Rhabditomorpha</taxon>
        <taxon>Rhabditoidea</taxon>
        <taxon>Rhabditidae</taxon>
        <taxon>Peloderinae</taxon>
        <taxon>Caenorhabditis</taxon>
    </lineage>
</organism>
<dbReference type="AlphaFoldDB" id="A0A8S1HUB3"/>
<proteinExistence type="predicted"/>
<dbReference type="EMBL" id="CAJGYM010000284">
    <property type="protein sequence ID" value="CAD6200275.1"/>
    <property type="molecule type" value="Genomic_DNA"/>
</dbReference>
<comment type="caution">
    <text evidence="2">The sequence shown here is derived from an EMBL/GenBank/DDBJ whole genome shotgun (WGS) entry which is preliminary data.</text>
</comment>
<feature type="compositionally biased region" description="Low complexity" evidence="1">
    <location>
        <begin position="128"/>
        <end position="143"/>
    </location>
</feature>
<evidence type="ECO:0000256" key="1">
    <source>
        <dbReference type="SAM" id="MobiDB-lite"/>
    </source>
</evidence>
<sequence>MLIPNVFSKTIADVWEKVTDPQITFASLFSRRTVGPSLLSLHLPVFPMAPTKRLKLSPSIAPIRARYSAKDQIADVLKQLAATNKTVANLVTSVAAIAHSLAVLQTSLASHGSSAPGPRPPSNANAPSTSGSYAAAASTSGSSTTSPLVLGSLVGPLSSSVGPLASSVGQPSVQTCSTSVWTRPNPNRDVHALAQEPPSLPRLNFVSDNSSFSELAALPDEALYSMINRLSMTETYVSKSFSAVLEKLEDSVNNITPVNSLPISVNNSPPSAFDTYMASPTPHV</sequence>
<reference evidence="2" key="1">
    <citation type="submission" date="2020-10" db="EMBL/GenBank/DDBJ databases">
        <authorList>
            <person name="Kikuchi T."/>
        </authorList>
    </citation>
    <scope>NUCLEOTIDE SEQUENCE</scope>
    <source>
        <strain evidence="2">NKZ352</strain>
    </source>
</reference>